<dbReference type="PROSITE" id="PS51309">
    <property type="entry name" value="PABC"/>
    <property type="match status" value="6"/>
</dbReference>
<dbReference type="GO" id="GO:0008270">
    <property type="term" value="F:zinc ion binding"/>
    <property type="evidence" value="ECO:0007669"/>
    <property type="project" value="UniProtKB-KW"/>
</dbReference>
<keyword evidence="3" id="KW-0862">Zinc</keyword>
<dbReference type="GO" id="GO:0005634">
    <property type="term" value="C:nucleus"/>
    <property type="evidence" value="ECO:0007669"/>
    <property type="project" value="TreeGrafter"/>
</dbReference>
<evidence type="ECO:0000256" key="1">
    <source>
        <dbReference type="ARBA" id="ARBA00022723"/>
    </source>
</evidence>
<proteinExistence type="predicted"/>
<feature type="domain" description="PABC" evidence="7">
    <location>
        <begin position="299"/>
        <end position="376"/>
    </location>
</feature>
<dbReference type="GO" id="GO:0003723">
    <property type="term" value="F:RNA binding"/>
    <property type="evidence" value="ECO:0007669"/>
    <property type="project" value="InterPro"/>
</dbReference>
<evidence type="ECO:0000259" key="6">
    <source>
        <dbReference type="PROSITE" id="PS50119"/>
    </source>
</evidence>
<evidence type="ECO:0000256" key="4">
    <source>
        <dbReference type="PROSITE-ProRule" id="PRU00024"/>
    </source>
</evidence>
<dbReference type="SUPFAM" id="SSF57850">
    <property type="entry name" value="RING/U-box"/>
    <property type="match status" value="1"/>
</dbReference>
<keyword evidence="9" id="KW-1185">Reference proteome</keyword>
<dbReference type="GeneID" id="119735791"/>
<dbReference type="EnsemblMetazoa" id="XM_038209725.1">
    <property type="protein sequence ID" value="XP_038065653.1"/>
    <property type="gene ID" value="LOC119735791"/>
</dbReference>
<dbReference type="OrthoDB" id="19742at2759"/>
<dbReference type="GO" id="GO:0005737">
    <property type="term" value="C:cytoplasm"/>
    <property type="evidence" value="ECO:0007669"/>
    <property type="project" value="TreeGrafter"/>
</dbReference>
<dbReference type="PANTHER" id="PTHR46276:SF1">
    <property type="entry name" value="E3 UBIQUITIN-PROTEIN LIGASE UBR5"/>
    <property type="match status" value="1"/>
</dbReference>
<dbReference type="Pfam" id="PF13445">
    <property type="entry name" value="zf-RING_UBOX"/>
    <property type="match status" value="1"/>
</dbReference>
<evidence type="ECO:0000313" key="8">
    <source>
        <dbReference type="EnsemblMetazoa" id="XP_038065653.1"/>
    </source>
</evidence>
<dbReference type="RefSeq" id="XP_038065653.1">
    <property type="nucleotide sequence ID" value="XM_038209725.1"/>
</dbReference>
<feature type="domain" description="PABC" evidence="7">
    <location>
        <begin position="584"/>
        <end position="661"/>
    </location>
</feature>
<dbReference type="GO" id="GO:0000209">
    <property type="term" value="P:protein polyubiquitination"/>
    <property type="evidence" value="ECO:0007669"/>
    <property type="project" value="TreeGrafter"/>
</dbReference>
<dbReference type="InterPro" id="IPR000315">
    <property type="entry name" value="Znf_B-box"/>
</dbReference>
<dbReference type="AlphaFoldDB" id="A0A914APV0"/>
<dbReference type="InterPro" id="IPR002004">
    <property type="entry name" value="PABP_HYD_C"/>
</dbReference>
<dbReference type="Gene3D" id="3.30.40.10">
    <property type="entry name" value="Zinc/RING finger domain, C3HC4 (zinc finger)"/>
    <property type="match status" value="1"/>
</dbReference>
<accession>A0A914APV0</accession>
<dbReference type="PROSITE" id="PS50089">
    <property type="entry name" value="ZF_RING_2"/>
    <property type="match status" value="1"/>
</dbReference>
<evidence type="ECO:0000259" key="5">
    <source>
        <dbReference type="PROSITE" id="PS50089"/>
    </source>
</evidence>
<dbReference type="PANTHER" id="PTHR46276">
    <property type="entry name" value="E3 UBIQUITIN-PROTEIN LIGASE UBR5"/>
    <property type="match status" value="1"/>
</dbReference>
<protein>
    <recommendedName>
        <fullName evidence="10">Polyadenylate-binding protein</fullName>
    </recommendedName>
</protein>
<dbReference type="GO" id="GO:0034450">
    <property type="term" value="F:ubiquitin-ubiquitin ligase activity"/>
    <property type="evidence" value="ECO:0007669"/>
    <property type="project" value="TreeGrafter"/>
</dbReference>
<evidence type="ECO:0000259" key="7">
    <source>
        <dbReference type="PROSITE" id="PS51309"/>
    </source>
</evidence>
<dbReference type="InterPro" id="IPR036053">
    <property type="entry name" value="PABP-dom"/>
</dbReference>
<evidence type="ECO:0000256" key="3">
    <source>
        <dbReference type="ARBA" id="ARBA00022833"/>
    </source>
</evidence>
<keyword evidence="1" id="KW-0479">Metal-binding</keyword>
<evidence type="ECO:0000313" key="9">
    <source>
        <dbReference type="Proteomes" id="UP000887568"/>
    </source>
</evidence>
<dbReference type="Proteomes" id="UP000887568">
    <property type="component" value="Unplaced"/>
</dbReference>
<dbReference type="GO" id="GO:0090263">
    <property type="term" value="P:positive regulation of canonical Wnt signaling pathway"/>
    <property type="evidence" value="ECO:0007669"/>
    <property type="project" value="TreeGrafter"/>
</dbReference>
<dbReference type="SMART" id="SM00517">
    <property type="entry name" value="PolyA"/>
    <property type="match status" value="6"/>
</dbReference>
<evidence type="ECO:0000256" key="2">
    <source>
        <dbReference type="ARBA" id="ARBA00022771"/>
    </source>
</evidence>
<keyword evidence="2 4" id="KW-0863">Zinc-finger</keyword>
<dbReference type="Gene3D" id="1.10.1900.10">
    <property type="entry name" value="c-terminal domain of poly(a) binding protein"/>
    <property type="match status" value="6"/>
</dbReference>
<dbReference type="PROSITE" id="PS00518">
    <property type="entry name" value="ZF_RING_1"/>
    <property type="match status" value="1"/>
</dbReference>
<feature type="domain" description="PABC" evidence="7">
    <location>
        <begin position="394"/>
        <end position="471"/>
    </location>
</feature>
<dbReference type="FunFam" id="1.10.1900.10:FF:000001">
    <property type="entry name" value="Polyadenylate-binding protein"/>
    <property type="match status" value="6"/>
</dbReference>
<dbReference type="PROSITE" id="PS50119">
    <property type="entry name" value="ZF_BBOX"/>
    <property type="match status" value="1"/>
</dbReference>
<dbReference type="Pfam" id="PF00658">
    <property type="entry name" value="MLLE"/>
    <property type="match status" value="6"/>
</dbReference>
<dbReference type="SMART" id="SM00184">
    <property type="entry name" value="RING"/>
    <property type="match status" value="1"/>
</dbReference>
<reference evidence="8" key="1">
    <citation type="submission" date="2022-11" db="UniProtKB">
        <authorList>
            <consortium name="EnsemblMetazoa"/>
        </authorList>
    </citation>
    <scope>IDENTIFICATION</scope>
</reference>
<feature type="domain" description="RING-type" evidence="5">
    <location>
        <begin position="20"/>
        <end position="64"/>
    </location>
</feature>
<name>A0A914APV0_PATMI</name>
<dbReference type="InterPro" id="IPR013083">
    <property type="entry name" value="Znf_RING/FYVE/PHD"/>
</dbReference>
<dbReference type="InterPro" id="IPR017907">
    <property type="entry name" value="Znf_RING_CS"/>
</dbReference>
<dbReference type="InterPro" id="IPR027370">
    <property type="entry name" value="Znf-RING_euk"/>
</dbReference>
<feature type="domain" description="PABC" evidence="7">
    <location>
        <begin position="489"/>
        <end position="566"/>
    </location>
</feature>
<feature type="domain" description="B box-type" evidence="6">
    <location>
        <begin position="101"/>
        <end position="147"/>
    </location>
</feature>
<dbReference type="SUPFAM" id="SSF63570">
    <property type="entry name" value="PABC (PABP) domain"/>
    <property type="match status" value="6"/>
</dbReference>
<evidence type="ECO:0008006" key="10">
    <source>
        <dbReference type="Google" id="ProtNLM"/>
    </source>
</evidence>
<dbReference type="CDD" id="cd19757">
    <property type="entry name" value="Bbox1"/>
    <property type="match status" value="1"/>
</dbReference>
<sequence length="864" mass="95948">MAKVTTEDVLDKISQGHLECTICIQRFNRPKILDCFHSFCLECLEDYKLTQYPSSPKLPCPICRKETVLPDNRIAGLSNNFAMIALVEEFTHQRNLLKRQKSRIVCEVCEVDEAISRCIDCAEYLCCECQRAHQRAVKTKKHEIATLEDLQSGKATFKSKMRNEVPKYKKHSNQEVLICADCTTVDHCKPSHTYEDIEAAEMSFRNEARYCTPKIPHTQRGMYAAGQVAHVCNPCWPQPQARPLTPLFQNTCMPAGGRRRFAQNLRTPAPGATPTHLVHPRVLQQPAPYAQHVTTISGKEPITPSMLAAATPQQQKQMFRERLLPLIKRSHGQLAGKITGMLLEIDNSELLHMLESYELLKAKVDEAVNALKAHQAKKGPTLSNAQRITTFSGQEPLTPSMLAAATPQQQKQMLGERLLPLIQRSYGQLAGRITGMLLEIDNSELLHMLVSYELLKAKVDEAVNALKAHQAKKGPTLSNAQRITTFSGQEPLTPSMLAAATPQQQKQMLGERLHPLIKRSHGQLAGKITGMLLEIDNSELLHMLESYELLKAKVEEAVNVLKAHQAKDGPTLSNAQRITTFSGQEPLTSSMLAAATPQQQKQMLGERLHPLIKRSHGQLAGKITGMLLEIDNSKLLHMLESYELLKAKVEEAVNVLKAHQAKDGPTLSNAQRITTFSGQEPLTSSMLAAATPQQQKQMLGERLHPLIKCSHGQLAGKITGMLLEIDNSELLHMLESYELLKAKVEEAVNVLKAHQAKDGPTLSNAQRITTFSGQEPLTSSMLAAATPQQQKQMLGERLHPLIQRGHGKLAGKITGMLLEIDNSELLHMLESHELLKAKVEEAVYVLKAHQAKEGPAKQTIAQQK</sequence>
<dbReference type="InterPro" id="IPR001841">
    <property type="entry name" value="Znf_RING"/>
</dbReference>
<feature type="domain" description="PABC" evidence="7">
    <location>
        <begin position="679"/>
        <end position="756"/>
    </location>
</feature>
<organism evidence="8 9">
    <name type="scientific">Patiria miniata</name>
    <name type="common">Bat star</name>
    <name type="synonym">Asterina miniata</name>
    <dbReference type="NCBI Taxonomy" id="46514"/>
    <lineage>
        <taxon>Eukaryota</taxon>
        <taxon>Metazoa</taxon>
        <taxon>Echinodermata</taxon>
        <taxon>Eleutherozoa</taxon>
        <taxon>Asterozoa</taxon>
        <taxon>Asteroidea</taxon>
        <taxon>Valvatacea</taxon>
        <taxon>Valvatida</taxon>
        <taxon>Asterinidae</taxon>
        <taxon>Patiria</taxon>
    </lineage>
</organism>
<feature type="domain" description="PABC" evidence="7">
    <location>
        <begin position="774"/>
        <end position="851"/>
    </location>
</feature>